<dbReference type="PATRIC" id="fig|307121.4.peg.2457"/>
<reference evidence="4" key="1">
    <citation type="submission" date="2016-06" db="EMBL/GenBank/DDBJ databases">
        <authorList>
            <person name="Varghese N."/>
        </authorList>
    </citation>
    <scope>NUCLEOTIDE SEQUENCE [LARGE SCALE GENOMIC DNA]</scope>
    <source>
        <strain evidence="4">DSM 45344</strain>
    </source>
</reference>
<dbReference type="Pfam" id="PF02470">
    <property type="entry name" value="MlaD"/>
    <property type="match status" value="1"/>
</dbReference>
<dbReference type="InterPro" id="IPR003399">
    <property type="entry name" value="Mce/MlaD"/>
</dbReference>
<dbReference type="PANTHER" id="PTHR33371:SF19">
    <property type="entry name" value="MCE-FAMILY PROTEIN MCE4A"/>
    <property type="match status" value="1"/>
</dbReference>
<name>A0A1C3N2V6_9ACTN</name>
<dbReference type="Proteomes" id="UP000199393">
    <property type="component" value="Chromosome I"/>
</dbReference>
<proteinExistence type="predicted"/>
<accession>A0A1C3N2V6</accession>
<dbReference type="EMBL" id="LT598496">
    <property type="protein sequence ID" value="SBV26899.1"/>
    <property type="molecule type" value="Genomic_DNA"/>
</dbReference>
<keyword evidence="4" id="KW-1185">Reference proteome</keyword>
<dbReference type="RefSeq" id="WP_091590061.1">
    <property type="nucleotide sequence ID" value="NZ_JBHRWG010000003.1"/>
</dbReference>
<protein>
    <submittedName>
        <fullName evidence="3">Phospholipid/cholesterol/gamma-HCH transport system substrate-binding protein</fullName>
    </submittedName>
</protein>
<evidence type="ECO:0000259" key="1">
    <source>
        <dbReference type="Pfam" id="PF02470"/>
    </source>
</evidence>
<evidence type="ECO:0000259" key="2">
    <source>
        <dbReference type="Pfam" id="PF11887"/>
    </source>
</evidence>
<dbReference type="NCBIfam" id="TIGR00996">
    <property type="entry name" value="Mtu_fam_mce"/>
    <property type="match status" value="1"/>
</dbReference>
<dbReference type="OrthoDB" id="3460188at2"/>
<feature type="domain" description="Mce/MlaD" evidence="1">
    <location>
        <begin position="35"/>
        <end position="110"/>
    </location>
</feature>
<evidence type="ECO:0000313" key="4">
    <source>
        <dbReference type="Proteomes" id="UP000199393"/>
    </source>
</evidence>
<dbReference type="GO" id="GO:0051701">
    <property type="term" value="P:biological process involved in interaction with host"/>
    <property type="evidence" value="ECO:0007669"/>
    <property type="project" value="TreeGrafter"/>
</dbReference>
<dbReference type="InterPro" id="IPR024516">
    <property type="entry name" value="Mce_C"/>
</dbReference>
<sequence length="438" mass="46195">MRQRLLGIAFVVVLTAALTGSVLHYRKAFTPVAWVTLHADRAGLQLTEGADVKVRGVPVGEVRSVRSGGDGAVLRLALDPERTGRIPADVTARLLPKTLFGERYVELVPPAGGGAGPIRDGAVIDQDRSSTAVELERVLDEALPLLQSIRPDQLAATLGALAAALDGRGERLGANVERLGAYLRELNPAMPTIAEDVRRLATVLDSYDAVLPDLLALLRDVTVTARTVTDQRTQLAAFLADTTGTAETAEGFLDRHGDQLIRLGAVSRPVLELLATYAPEYPCLMTGLVALQPRVEEVFAGGRMHITLEVTRDGGAYEPGRDEPVYGAKNGPRCLGLPHPKVPAPEHPVDDGYDYSGERPRPLLPVGVPAAPAKQPAGTAVPTGDGVPAEMGQAATGEERSLVKPLVGALTGVLPAEVPDIAVLLWGPLLRGGVVNAR</sequence>
<dbReference type="PANTHER" id="PTHR33371">
    <property type="entry name" value="INTERMEMBRANE PHOSPHOLIPID TRANSPORT SYSTEM BINDING PROTEIN MLAD-RELATED"/>
    <property type="match status" value="1"/>
</dbReference>
<dbReference type="InterPro" id="IPR052336">
    <property type="entry name" value="MlaD_Phospholipid_Transporter"/>
</dbReference>
<dbReference type="AlphaFoldDB" id="A0A1C3N2V6"/>
<organism evidence="3 4">
    <name type="scientific">Micromonospora krabiensis</name>
    <dbReference type="NCBI Taxonomy" id="307121"/>
    <lineage>
        <taxon>Bacteria</taxon>
        <taxon>Bacillati</taxon>
        <taxon>Actinomycetota</taxon>
        <taxon>Actinomycetes</taxon>
        <taxon>Micromonosporales</taxon>
        <taxon>Micromonosporaceae</taxon>
        <taxon>Micromonospora</taxon>
    </lineage>
</organism>
<evidence type="ECO:0000313" key="3">
    <source>
        <dbReference type="EMBL" id="SBV26899.1"/>
    </source>
</evidence>
<dbReference type="InterPro" id="IPR005693">
    <property type="entry name" value="Mce"/>
</dbReference>
<feature type="domain" description="Mammalian cell entry C-terminal" evidence="2">
    <location>
        <begin position="116"/>
        <end position="332"/>
    </location>
</feature>
<dbReference type="STRING" id="307121.GA0070620_2396"/>
<dbReference type="Pfam" id="PF11887">
    <property type="entry name" value="Mce4_CUP1"/>
    <property type="match status" value="1"/>
</dbReference>
<dbReference type="GO" id="GO:0005576">
    <property type="term" value="C:extracellular region"/>
    <property type="evidence" value="ECO:0007669"/>
    <property type="project" value="TreeGrafter"/>
</dbReference>
<gene>
    <name evidence="3" type="ORF">GA0070620_2396</name>
</gene>